<evidence type="ECO:0000256" key="3">
    <source>
        <dbReference type="ARBA" id="ARBA00022679"/>
    </source>
</evidence>
<protein>
    <recommendedName>
        <fullName evidence="1">non-specific serine/threonine protein kinase</fullName>
        <ecNumber evidence="1">2.7.11.1</ecNumber>
    </recommendedName>
</protein>
<evidence type="ECO:0000259" key="13">
    <source>
        <dbReference type="PROSITE" id="PS51178"/>
    </source>
</evidence>
<evidence type="ECO:0000259" key="12">
    <source>
        <dbReference type="PROSITE" id="PS50011"/>
    </source>
</evidence>
<keyword evidence="11" id="KW-0472">Membrane</keyword>
<sequence>MIGRVLAGRYRIESLIGKGGMAIVYRAEDLRTHRIVAVKVLREEYSADEEFLRRFDREAQVYAKTSSHPNIVSMLDLGADGRVHFLVMEYVNGKTLKEIIREYGKLRPDWAVHLTLQILAALSHAHQQHVIHRDIKPQNMLLDENGRIKVGDFGIAKMTDSATMTIADGNVMGSVHYFSPEQAKGLPVSATSDLYSVGVMLYEMLCGHVPFDGDTPVSVAMKHLTELPKPISQEANVSPALEQVLAKALCKQADQRYQTAEAMARDLRRAMRHPEGGFVNMRPAEGDEQQTRRHHRMKRQLRQSMRRRKMLTVFLTLLLSLTLLTGLGYTAMVIYDRTFRYVSMPDVMGMDEANAVEILGRAGVMPIVSRRYSENPADTVLEQTPDSGTSLPRGESVYITVSNGTDILIVPNLMGMTAEEAEYAVGQAGLSVGDVTVGISEAMIGTVFAQDPPADTVAGRDTVVDIRVSGGLVIIPDLTGRRLEESETELQGLGLSVGSVTLQAVDNAAQDGTVLTQNPGKFERVFPQTAVDLVVGQFDNRKYSATVAISVTVPQDGAHVRVTLVEPGGAEVEQYAAMLTQPGENAFSIELRSEYEGRMAYRLYIDERFISETEVTLR</sequence>
<dbReference type="GO" id="GO:0005524">
    <property type="term" value="F:ATP binding"/>
    <property type="evidence" value="ECO:0007669"/>
    <property type="project" value="UniProtKB-UniRule"/>
</dbReference>
<keyword evidence="11" id="KW-0812">Transmembrane</keyword>
<comment type="catalytic activity">
    <reaction evidence="8">
        <text>L-seryl-[protein] + ATP = O-phospho-L-seryl-[protein] + ADP + H(+)</text>
        <dbReference type="Rhea" id="RHEA:17989"/>
        <dbReference type="Rhea" id="RHEA-COMP:9863"/>
        <dbReference type="Rhea" id="RHEA-COMP:11604"/>
        <dbReference type="ChEBI" id="CHEBI:15378"/>
        <dbReference type="ChEBI" id="CHEBI:29999"/>
        <dbReference type="ChEBI" id="CHEBI:30616"/>
        <dbReference type="ChEBI" id="CHEBI:83421"/>
        <dbReference type="ChEBI" id="CHEBI:456216"/>
        <dbReference type="EC" id="2.7.11.1"/>
    </reaction>
</comment>
<reference evidence="14" key="2">
    <citation type="journal article" date="2021" name="PeerJ">
        <title>Extensive microbial diversity within the chicken gut microbiome revealed by metagenomics and culture.</title>
        <authorList>
            <person name="Gilroy R."/>
            <person name="Ravi A."/>
            <person name="Getino M."/>
            <person name="Pursley I."/>
            <person name="Horton D.L."/>
            <person name="Alikhan N.F."/>
            <person name="Baker D."/>
            <person name="Gharbi K."/>
            <person name="Hall N."/>
            <person name="Watson M."/>
            <person name="Adriaenssens E.M."/>
            <person name="Foster-Nyarko E."/>
            <person name="Jarju S."/>
            <person name="Secka A."/>
            <person name="Antonio M."/>
            <person name="Oren A."/>
            <person name="Chaudhuri R.R."/>
            <person name="La Ragione R."/>
            <person name="Hildebrand F."/>
            <person name="Pallen M.J."/>
        </authorList>
    </citation>
    <scope>NUCLEOTIDE SEQUENCE</scope>
    <source>
        <strain evidence="14">ChiSxjej2B14-6234</strain>
    </source>
</reference>
<dbReference type="InterPro" id="IPR000719">
    <property type="entry name" value="Prot_kinase_dom"/>
</dbReference>
<dbReference type="Proteomes" id="UP000886887">
    <property type="component" value="Unassembled WGS sequence"/>
</dbReference>
<dbReference type="PROSITE" id="PS00107">
    <property type="entry name" value="PROTEIN_KINASE_ATP"/>
    <property type="match status" value="1"/>
</dbReference>
<feature type="transmembrane region" description="Helical" evidence="11">
    <location>
        <begin position="311"/>
        <end position="335"/>
    </location>
</feature>
<dbReference type="SMART" id="SM00220">
    <property type="entry name" value="S_TKc"/>
    <property type="match status" value="1"/>
</dbReference>
<evidence type="ECO:0000256" key="7">
    <source>
        <dbReference type="ARBA" id="ARBA00047899"/>
    </source>
</evidence>
<keyword evidence="5 14" id="KW-0418">Kinase</keyword>
<comment type="caution">
    <text evidence="14">The sequence shown here is derived from an EMBL/GenBank/DDBJ whole genome shotgun (WGS) entry which is preliminary data.</text>
</comment>
<evidence type="ECO:0000256" key="8">
    <source>
        <dbReference type="ARBA" id="ARBA00048679"/>
    </source>
</evidence>
<proteinExistence type="predicted"/>
<dbReference type="InterPro" id="IPR017441">
    <property type="entry name" value="Protein_kinase_ATP_BS"/>
</dbReference>
<dbReference type="FunFam" id="3.30.200.20:FF:000035">
    <property type="entry name" value="Serine/threonine protein kinase Stk1"/>
    <property type="match status" value="1"/>
</dbReference>
<feature type="domain" description="PASTA" evidence="13">
    <location>
        <begin position="471"/>
        <end position="537"/>
    </location>
</feature>
<dbReference type="Pfam" id="PF03793">
    <property type="entry name" value="PASTA"/>
    <property type="match status" value="3"/>
</dbReference>
<dbReference type="EMBL" id="DVFJ01000036">
    <property type="protein sequence ID" value="HIQ72522.1"/>
    <property type="molecule type" value="Genomic_DNA"/>
</dbReference>
<dbReference type="InterPro" id="IPR011009">
    <property type="entry name" value="Kinase-like_dom_sf"/>
</dbReference>
<dbReference type="Gene3D" id="3.30.200.20">
    <property type="entry name" value="Phosphorylase Kinase, domain 1"/>
    <property type="match status" value="1"/>
</dbReference>
<evidence type="ECO:0000256" key="11">
    <source>
        <dbReference type="SAM" id="Phobius"/>
    </source>
</evidence>
<evidence type="ECO:0000256" key="10">
    <source>
        <dbReference type="SAM" id="MobiDB-lite"/>
    </source>
</evidence>
<dbReference type="PROSITE" id="PS00108">
    <property type="entry name" value="PROTEIN_KINASE_ST"/>
    <property type="match status" value="1"/>
</dbReference>
<dbReference type="CDD" id="cd06577">
    <property type="entry name" value="PASTA_pknB"/>
    <property type="match status" value="3"/>
</dbReference>
<dbReference type="SMART" id="SM00740">
    <property type="entry name" value="PASTA"/>
    <property type="match status" value="3"/>
</dbReference>
<dbReference type="Pfam" id="PF00069">
    <property type="entry name" value="Pkinase"/>
    <property type="match status" value="1"/>
</dbReference>
<dbReference type="PANTHER" id="PTHR43289:SF34">
    <property type="entry name" value="SERINE_THREONINE-PROTEIN KINASE YBDM-RELATED"/>
    <property type="match status" value="1"/>
</dbReference>
<dbReference type="Gene3D" id="1.10.510.10">
    <property type="entry name" value="Transferase(Phosphotransferase) domain 1"/>
    <property type="match status" value="1"/>
</dbReference>
<dbReference type="SUPFAM" id="SSF56112">
    <property type="entry name" value="Protein kinase-like (PK-like)"/>
    <property type="match status" value="1"/>
</dbReference>
<evidence type="ECO:0000256" key="9">
    <source>
        <dbReference type="PROSITE-ProRule" id="PRU10141"/>
    </source>
</evidence>
<keyword evidence="6 9" id="KW-0067">ATP-binding</keyword>
<dbReference type="PROSITE" id="PS50011">
    <property type="entry name" value="PROTEIN_KINASE_DOM"/>
    <property type="match status" value="1"/>
</dbReference>
<feature type="compositionally biased region" description="Basic residues" evidence="10">
    <location>
        <begin position="292"/>
        <end position="302"/>
    </location>
</feature>
<comment type="catalytic activity">
    <reaction evidence="7">
        <text>L-threonyl-[protein] + ATP = O-phospho-L-threonyl-[protein] + ADP + H(+)</text>
        <dbReference type="Rhea" id="RHEA:46608"/>
        <dbReference type="Rhea" id="RHEA-COMP:11060"/>
        <dbReference type="Rhea" id="RHEA-COMP:11605"/>
        <dbReference type="ChEBI" id="CHEBI:15378"/>
        <dbReference type="ChEBI" id="CHEBI:30013"/>
        <dbReference type="ChEBI" id="CHEBI:30616"/>
        <dbReference type="ChEBI" id="CHEBI:61977"/>
        <dbReference type="ChEBI" id="CHEBI:456216"/>
        <dbReference type="EC" id="2.7.11.1"/>
    </reaction>
</comment>
<evidence type="ECO:0000256" key="5">
    <source>
        <dbReference type="ARBA" id="ARBA00022777"/>
    </source>
</evidence>
<keyword evidence="4 9" id="KW-0547">Nucleotide-binding</keyword>
<feature type="domain" description="PASTA" evidence="13">
    <location>
        <begin position="404"/>
        <end position="470"/>
    </location>
</feature>
<dbReference type="PANTHER" id="PTHR43289">
    <property type="entry name" value="MITOGEN-ACTIVATED PROTEIN KINASE KINASE KINASE 20-RELATED"/>
    <property type="match status" value="1"/>
</dbReference>
<name>A0A9D0ZB99_9FIRM</name>
<feature type="domain" description="Protein kinase" evidence="12">
    <location>
        <begin position="10"/>
        <end position="276"/>
    </location>
</feature>
<keyword evidence="11" id="KW-1133">Transmembrane helix</keyword>
<dbReference type="Gene3D" id="3.30.10.20">
    <property type="match status" value="3"/>
</dbReference>
<dbReference type="InterPro" id="IPR008271">
    <property type="entry name" value="Ser/Thr_kinase_AS"/>
</dbReference>
<dbReference type="AlphaFoldDB" id="A0A9D0ZB99"/>
<dbReference type="GO" id="GO:0004674">
    <property type="term" value="F:protein serine/threonine kinase activity"/>
    <property type="evidence" value="ECO:0007669"/>
    <property type="project" value="UniProtKB-KW"/>
</dbReference>
<dbReference type="InterPro" id="IPR005543">
    <property type="entry name" value="PASTA_dom"/>
</dbReference>
<feature type="region of interest" description="Disordered" evidence="10">
    <location>
        <begin position="276"/>
        <end position="302"/>
    </location>
</feature>
<evidence type="ECO:0000256" key="4">
    <source>
        <dbReference type="ARBA" id="ARBA00022741"/>
    </source>
</evidence>
<feature type="domain" description="PASTA" evidence="13">
    <location>
        <begin position="338"/>
        <end position="403"/>
    </location>
</feature>
<evidence type="ECO:0000313" key="14">
    <source>
        <dbReference type="EMBL" id="HIQ72522.1"/>
    </source>
</evidence>
<accession>A0A9D0ZB99</accession>
<keyword evidence="3" id="KW-0808">Transferase</keyword>
<evidence type="ECO:0000313" key="15">
    <source>
        <dbReference type="Proteomes" id="UP000886887"/>
    </source>
</evidence>
<evidence type="ECO:0000256" key="2">
    <source>
        <dbReference type="ARBA" id="ARBA00022527"/>
    </source>
</evidence>
<feature type="binding site" evidence="9">
    <location>
        <position position="39"/>
    </location>
    <ligand>
        <name>ATP</name>
        <dbReference type="ChEBI" id="CHEBI:30616"/>
    </ligand>
</feature>
<evidence type="ECO:0000256" key="6">
    <source>
        <dbReference type="ARBA" id="ARBA00022840"/>
    </source>
</evidence>
<evidence type="ECO:0000256" key="1">
    <source>
        <dbReference type="ARBA" id="ARBA00012513"/>
    </source>
</evidence>
<organism evidence="14 15">
    <name type="scientific">Candidatus Onthenecus intestinigallinarum</name>
    <dbReference type="NCBI Taxonomy" id="2840875"/>
    <lineage>
        <taxon>Bacteria</taxon>
        <taxon>Bacillati</taxon>
        <taxon>Bacillota</taxon>
        <taxon>Clostridia</taxon>
        <taxon>Eubacteriales</taxon>
        <taxon>Candidatus Onthenecus</taxon>
    </lineage>
</organism>
<dbReference type="FunFam" id="1.10.510.10:FF:000021">
    <property type="entry name" value="Serine/threonine protein kinase"/>
    <property type="match status" value="1"/>
</dbReference>
<gene>
    <name evidence="14" type="ORF">IAB73_10000</name>
</gene>
<reference evidence="14" key="1">
    <citation type="submission" date="2020-10" db="EMBL/GenBank/DDBJ databases">
        <authorList>
            <person name="Gilroy R."/>
        </authorList>
    </citation>
    <scope>NUCLEOTIDE SEQUENCE</scope>
    <source>
        <strain evidence="14">ChiSxjej2B14-6234</strain>
    </source>
</reference>
<keyword evidence="2" id="KW-0723">Serine/threonine-protein kinase</keyword>
<dbReference type="CDD" id="cd14014">
    <property type="entry name" value="STKc_PknB_like"/>
    <property type="match status" value="1"/>
</dbReference>
<dbReference type="EC" id="2.7.11.1" evidence="1"/>
<dbReference type="PROSITE" id="PS51178">
    <property type="entry name" value="PASTA"/>
    <property type="match status" value="3"/>
</dbReference>